<evidence type="ECO:0000313" key="1">
    <source>
        <dbReference type="EMBL" id="MDJ1479023.1"/>
    </source>
</evidence>
<accession>A0AAE3QKD2</accession>
<sequence length="133" mass="15145">MKILEEKFVNIDYDAASATLIQTWLGFISSENFRSAIDKTVDISREKNVRAIISDTSQLSIVRREDTEYAASVMPELIQNGLKKMAFVLSENAFAQMSVKNFSTQTREKVEENELVKHFTSMELATKWINSVS</sequence>
<evidence type="ECO:0008006" key="5">
    <source>
        <dbReference type="Google" id="ProtNLM"/>
    </source>
</evidence>
<reference evidence="1 3" key="1">
    <citation type="submission" date="2023-05" db="EMBL/GenBank/DDBJ databases">
        <authorList>
            <person name="Zhang X."/>
        </authorList>
    </citation>
    <scope>NUCLEOTIDE SEQUENCE</scope>
    <source>
        <strain evidence="2 3">DM2B3-1</strain>
        <strain evidence="1">YF14B1</strain>
    </source>
</reference>
<evidence type="ECO:0000313" key="2">
    <source>
        <dbReference type="EMBL" id="MDJ1497873.1"/>
    </source>
</evidence>
<evidence type="ECO:0000313" key="4">
    <source>
        <dbReference type="Proteomes" id="UP001241110"/>
    </source>
</evidence>
<comment type="caution">
    <text evidence="1">The sequence shown here is derived from an EMBL/GenBank/DDBJ whole genome shotgun (WGS) entry which is preliminary data.</text>
</comment>
<evidence type="ECO:0000313" key="3">
    <source>
        <dbReference type="Proteomes" id="UP001228581"/>
    </source>
</evidence>
<gene>
    <name evidence="1" type="ORF">QNI16_00930</name>
    <name evidence="2" type="ORF">QNI19_33340</name>
</gene>
<protein>
    <recommendedName>
        <fullName evidence="5">STAS/SEC14 domain-containing protein</fullName>
    </recommendedName>
</protein>
<keyword evidence="3" id="KW-1185">Reference proteome</keyword>
<dbReference type="EMBL" id="JASJOS010000001">
    <property type="protein sequence ID" value="MDJ1479023.1"/>
    <property type="molecule type" value="Genomic_DNA"/>
</dbReference>
<dbReference type="RefSeq" id="WP_313974871.1">
    <property type="nucleotide sequence ID" value="NZ_JASJOR010000001.1"/>
</dbReference>
<name>A0AAE3QKD2_9BACT</name>
<proteinExistence type="predicted"/>
<dbReference type="EMBL" id="JASJOT010000037">
    <property type="protein sequence ID" value="MDJ1497873.1"/>
    <property type="molecule type" value="Genomic_DNA"/>
</dbReference>
<dbReference type="Proteomes" id="UP001241110">
    <property type="component" value="Unassembled WGS sequence"/>
</dbReference>
<dbReference type="AlphaFoldDB" id="A0AAE3QKD2"/>
<organism evidence="1 4">
    <name type="scientific">Xanthocytophaga flava</name>
    <dbReference type="NCBI Taxonomy" id="3048013"/>
    <lineage>
        <taxon>Bacteria</taxon>
        <taxon>Pseudomonadati</taxon>
        <taxon>Bacteroidota</taxon>
        <taxon>Cytophagia</taxon>
        <taxon>Cytophagales</taxon>
        <taxon>Rhodocytophagaceae</taxon>
        <taxon>Xanthocytophaga</taxon>
    </lineage>
</organism>
<dbReference type="Proteomes" id="UP001228581">
    <property type="component" value="Unassembled WGS sequence"/>
</dbReference>